<dbReference type="RefSeq" id="WP_148451408.1">
    <property type="nucleotide sequence ID" value="NZ_VSDO01000002.1"/>
</dbReference>
<dbReference type="EMBL" id="VSDO01000002">
    <property type="protein sequence ID" value="TYA12806.1"/>
    <property type="molecule type" value="Genomic_DNA"/>
</dbReference>
<organism evidence="1 2">
    <name type="scientific">Paenibacillus faecis</name>
    <dbReference type="NCBI Taxonomy" id="862114"/>
    <lineage>
        <taxon>Bacteria</taxon>
        <taxon>Bacillati</taxon>
        <taxon>Bacillota</taxon>
        <taxon>Bacilli</taxon>
        <taxon>Bacillales</taxon>
        <taxon>Paenibacillaceae</taxon>
        <taxon>Paenibacillus</taxon>
    </lineage>
</organism>
<sequence length="379" mass="43312">MERRNFWAAFRNKLILAGILMAGVGGIYGLEHLFNLIYIHPRTIELSGSQFDNSLPLKPGNAFSTESATKLPNNFAVYNFEALDHNTLVLNRTDASYTGMKLSLLHLDDNRVKDLDSSVLYDTFSFWNGTLIYSRYRSNQTQETYAYDLASGQKKLLFSDKSFYLRQAGNEALIGFDGTTYRLYHPKTEKKEMLYTYKQLQERIAKPAGINARDVFPFDLSGTNDQQTYILAQLGEHSGIYRHPLKGEADGTLMLKADEIHDFRVLKNGDLLVLGTVAHVQGLYRFHSESGTYELLKQGAIWGFGIDEEQFRLAYLLGTDKRTNEVHVAYLQETGLDSDTVVYRNIDQFLKLSWKGDDLFVLGSSVDNSEIYRFTFRPW</sequence>
<name>A0A5D0CS47_9BACL</name>
<dbReference type="OrthoDB" id="2590460at2"/>
<evidence type="ECO:0008006" key="3">
    <source>
        <dbReference type="Google" id="ProtNLM"/>
    </source>
</evidence>
<evidence type="ECO:0000313" key="2">
    <source>
        <dbReference type="Proteomes" id="UP000325218"/>
    </source>
</evidence>
<dbReference type="AlphaFoldDB" id="A0A5D0CS47"/>
<comment type="caution">
    <text evidence="1">The sequence shown here is derived from an EMBL/GenBank/DDBJ whole genome shotgun (WGS) entry which is preliminary data.</text>
</comment>
<dbReference type="SUPFAM" id="SSF69304">
    <property type="entry name" value="Tricorn protease N-terminal domain"/>
    <property type="match status" value="1"/>
</dbReference>
<keyword evidence="2" id="KW-1185">Reference proteome</keyword>
<evidence type="ECO:0000313" key="1">
    <source>
        <dbReference type="EMBL" id="TYA12806.1"/>
    </source>
</evidence>
<gene>
    <name evidence="1" type="ORF">FRY98_08845</name>
</gene>
<protein>
    <recommendedName>
        <fullName evidence="3">WD40 repeat domain-containing protein</fullName>
    </recommendedName>
</protein>
<accession>A0A5D0CS47</accession>
<reference evidence="1 2" key="1">
    <citation type="submission" date="2019-08" db="EMBL/GenBank/DDBJ databases">
        <title>Genome sequencing of Paenibacillus faecis DSM 23593(T).</title>
        <authorList>
            <person name="Kook J.-K."/>
            <person name="Park S.-N."/>
            <person name="Lim Y.K."/>
        </authorList>
    </citation>
    <scope>NUCLEOTIDE SEQUENCE [LARGE SCALE GENOMIC DNA]</scope>
    <source>
        <strain evidence="1 2">DSM 23593</strain>
    </source>
</reference>
<dbReference type="Proteomes" id="UP000325218">
    <property type="component" value="Unassembled WGS sequence"/>
</dbReference>
<proteinExistence type="predicted"/>